<gene>
    <name evidence="1" type="ORF">MLD38_008396</name>
</gene>
<name>A0ACB9RYH0_9MYRT</name>
<proteinExistence type="predicted"/>
<accession>A0ACB9RYH0</accession>
<organism evidence="1 2">
    <name type="scientific">Melastoma candidum</name>
    <dbReference type="NCBI Taxonomy" id="119954"/>
    <lineage>
        <taxon>Eukaryota</taxon>
        <taxon>Viridiplantae</taxon>
        <taxon>Streptophyta</taxon>
        <taxon>Embryophyta</taxon>
        <taxon>Tracheophyta</taxon>
        <taxon>Spermatophyta</taxon>
        <taxon>Magnoliopsida</taxon>
        <taxon>eudicotyledons</taxon>
        <taxon>Gunneridae</taxon>
        <taxon>Pentapetalae</taxon>
        <taxon>rosids</taxon>
        <taxon>malvids</taxon>
        <taxon>Myrtales</taxon>
        <taxon>Melastomataceae</taxon>
        <taxon>Melastomatoideae</taxon>
        <taxon>Melastomateae</taxon>
        <taxon>Melastoma</taxon>
    </lineage>
</organism>
<dbReference type="Proteomes" id="UP001057402">
    <property type="component" value="Chromosome 3"/>
</dbReference>
<dbReference type="EMBL" id="CM042882">
    <property type="protein sequence ID" value="KAI4382428.1"/>
    <property type="molecule type" value="Genomic_DNA"/>
</dbReference>
<comment type="caution">
    <text evidence="1">The sequence shown here is derived from an EMBL/GenBank/DDBJ whole genome shotgun (WGS) entry which is preliminary data.</text>
</comment>
<reference evidence="2" key="1">
    <citation type="journal article" date="2023" name="Front. Plant Sci.">
        <title>Chromosomal-level genome assembly of Melastoma candidum provides insights into trichome evolution.</title>
        <authorList>
            <person name="Zhong Y."/>
            <person name="Wu W."/>
            <person name="Sun C."/>
            <person name="Zou P."/>
            <person name="Liu Y."/>
            <person name="Dai S."/>
            <person name="Zhou R."/>
        </authorList>
    </citation>
    <scope>NUCLEOTIDE SEQUENCE [LARGE SCALE GENOMIC DNA]</scope>
</reference>
<protein>
    <submittedName>
        <fullName evidence="1">Uncharacterized protein</fullName>
    </submittedName>
</protein>
<evidence type="ECO:0000313" key="2">
    <source>
        <dbReference type="Proteomes" id="UP001057402"/>
    </source>
</evidence>
<sequence>MYPFMDGRKYPIFHASPPITAIDRFLWSQNNSILYPSCPERRSTNHGTFVASGANGSSSFQSHGAVTIRPEESSWTNNSPDVSLVDSLFLNHDNCQEDLIYDDGNPKDVGMQVTKKSAGGSTKRARKAHASTLIKGQWTDEEDRKLIMLVNEYGIQKWAQIAERLVGRAGKQCRERWHNHLRPDIKKDVWSEEEERLLVGAHMELGNRWAEIAKRIPGRSENAIKNHWNATRRRQNSRRKNKRRRDSHNHKKSHSSILEDYIRCNIIGQTAVATTISNKSCGSRSISSVDDPESNSEGSHSLFVQPNDDELLFMQRLFGSEAGSHHLLREVDFPVDWLEGNGYARSTHLNSHIYSSHLSYEAEEGCSSNHYGSAYINNSKGSTELSDQAGASLAARDMDLMDMVSSPQYALA</sequence>
<evidence type="ECO:0000313" key="1">
    <source>
        <dbReference type="EMBL" id="KAI4382428.1"/>
    </source>
</evidence>
<keyword evidence="2" id="KW-1185">Reference proteome</keyword>